<gene>
    <name evidence="1" type="ORF">J5Y09_13700</name>
</gene>
<sequence>MPATRAPDRPGGVSRFLGWLLGTGRNDAEQAAAVQEELFRIRGELAVLRAEIEAMHAEVGRRDIATLEELLRAGNRRQVEALIRDRTQTVPLPDGSALCRVLGRFKLFVDATDGGIAPHLLLDGYWEYWVTEFLCRNVARGETACDVGAIYGYYSLLLAELVGPEGRVVALEPNPWLHWLLGRNVTLNGLGGRLAAHRLAVGAGARDGVTLPALMTGPADGPLASHFAQEEGRQVFTAPAASLPEAAGGPVDLLRIGFMPRAIDLLPGCEALAVRNPGIRILLEFDAGRTEEPAALLGALGARWPLRFIDGDSRAKACTAAELIEARRVATLYLSMVEPR</sequence>
<dbReference type="GO" id="GO:0008168">
    <property type="term" value="F:methyltransferase activity"/>
    <property type="evidence" value="ECO:0007669"/>
    <property type="project" value="UniProtKB-KW"/>
</dbReference>
<accession>A0ABS4AUC9</accession>
<comment type="caution">
    <text evidence="1">The sequence shown here is derived from an EMBL/GenBank/DDBJ whole genome shotgun (WGS) entry which is preliminary data.</text>
</comment>
<organism evidence="1 2">
    <name type="scientific">Roseomonas nitratireducens</name>
    <dbReference type="NCBI Taxonomy" id="2820810"/>
    <lineage>
        <taxon>Bacteria</taxon>
        <taxon>Pseudomonadati</taxon>
        <taxon>Pseudomonadota</taxon>
        <taxon>Alphaproteobacteria</taxon>
        <taxon>Acetobacterales</taxon>
        <taxon>Roseomonadaceae</taxon>
        <taxon>Roseomonas</taxon>
    </lineage>
</organism>
<dbReference type="NCBIfam" id="TIGR01444">
    <property type="entry name" value="fkbM_fam"/>
    <property type="match status" value="1"/>
</dbReference>
<evidence type="ECO:0000313" key="1">
    <source>
        <dbReference type="EMBL" id="MBP0464972.1"/>
    </source>
</evidence>
<keyword evidence="1" id="KW-0489">Methyltransferase</keyword>
<dbReference type="RefSeq" id="WP_209352364.1">
    <property type="nucleotide sequence ID" value="NZ_JAGIYZ010000012.1"/>
</dbReference>
<reference evidence="1 2" key="1">
    <citation type="submission" date="2021-03" db="EMBL/GenBank/DDBJ databases">
        <authorList>
            <person name="So Y."/>
        </authorList>
    </citation>
    <scope>NUCLEOTIDE SEQUENCE [LARGE SCALE GENOMIC DNA]</scope>
    <source>
        <strain evidence="1 2">PWR1</strain>
    </source>
</reference>
<proteinExistence type="predicted"/>
<name>A0ABS4AUC9_9PROT</name>
<dbReference type="GO" id="GO:0032259">
    <property type="term" value="P:methylation"/>
    <property type="evidence" value="ECO:0007669"/>
    <property type="project" value="UniProtKB-KW"/>
</dbReference>
<evidence type="ECO:0000313" key="2">
    <source>
        <dbReference type="Proteomes" id="UP000680815"/>
    </source>
</evidence>
<keyword evidence="1" id="KW-0808">Transferase</keyword>
<keyword evidence="2" id="KW-1185">Reference proteome</keyword>
<dbReference type="SUPFAM" id="SSF53335">
    <property type="entry name" value="S-adenosyl-L-methionine-dependent methyltransferases"/>
    <property type="match status" value="1"/>
</dbReference>
<protein>
    <submittedName>
        <fullName evidence="1">FkbM family methyltransferase</fullName>
    </submittedName>
</protein>
<dbReference type="Proteomes" id="UP000680815">
    <property type="component" value="Unassembled WGS sequence"/>
</dbReference>
<dbReference type="Gene3D" id="3.40.50.150">
    <property type="entry name" value="Vaccinia Virus protein VP39"/>
    <property type="match status" value="1"/>
</dbReference>
<dbReference type="EMBL" id="JAGIYZ010000012">
    <property type="protein sequence ID" value="MBP0464972.1"/>
    <property type="molecule type" value="Genomic_DNA"/>
</dbReference>
<dbReference type="InterPro" id="IPR006342">
    <property type="entry name" value="FkbM_mtfrase"/>
</dbReference>
<dbReference type="InterPro" id="IPR029063">
    <property type="entry name" value="SAM-dependent_MTases_sf"/>
</dbReference>